<organism evidence="1 2">
    <name type="scientific">Hebeloma cylindrosporum</name>
    <dbReference type="NCBI Taxonomy" id="76867"/>
    <lineage>
        <taxon>Eukaryota</taxon>
        <taxon>Fungi</taxon>
        <taxon>Dikarya</taxon>
        <taxon>Basidiomycota</taxon>
        <taxon>Agaricomycotina</taxon>
        <taxon>Agaricomycetes</taxon>
        <taxon>Agaricomycetidae</taxon>
        <taxon>Agaricales</taxon>
        <taxon>Agaricineae</taxon>
        <taxon>Hymenogastraceae</taxon>
        <taxon>Hebeloma</taxon>
    </lineage>
</organism>
<name>A0A0C3CK61_HEBCY</name>
<gene>
    <name evidence="1" type="ORF">M413DRAFT_375296</name>
</gene>
<protein>
    <submittedName>
        <fullName evidence="1">Uncharacterized protein</fullName>
    </submittedName>
</protein>
<dbReference type="HOGENOM" id="CLU_2638346_0_0_1"/>
<evidence type="ECO:0000313" key="2">
    <source>
        <dbReference type="Proteomes" id="UP000053424"/>
    </source>
</evidence>
<dbReference type="AlphaFoldDB" id="A0A0C3CK61"/>
<accession>A0A0C3CK61</accession>
<keyword evidence="2" id="KW-1185">Reference proteome</keyword>
<dbReference type="EMBL" id="KN831774">
    <property type="protein sequence ID" value="KIM44121.1"/>
    <property type="molecule type" value="Genomic_DNA"/>
</dbReference>
<proteinExistence type="predicted"/>
<dbReference type="Proteomes" id="UP000053424">
    <property type="component" value="Unassembled WGS sequence"/>
</dbReference>
<reference evidence="2" key="2">
    <citation type="submission" date="2015-01" db="EMBL/GenBank/DDBJ databases">
        <title>Evolutionary Origins and Diversification of the Mycorrhizal Mutualists.</title>
        <authorList>
            <consortium name="DOE Joint Genome Institute"/>
            <consortium name="Mycorrhizal Genomics Consortium"/>
            <person name="Kohler A."/>
            <person name="Kuo A."/>
            <person name="Nagy L.G."/>
            <person name="Floudas D."/>
            <person name="Copeland A."/>
            <person name="Barry K.W."/>
            <person name="Cichocki N."/>
            <person name="Veneault-Fourrey C."/>
            <person name="LaButti K."/>
            <person name="Lindquist E.A."/>
            <person name="Lipzen A."/>
            <person name="Lundell T."/>
            <person name="Morin E."/>
            <person name="Murat C."/>
            <person name="Riley R."/>
            <person name="Ohm R."/>
            <person name="Sun H."/>
            <person name="Tunlid A."/>
            <person name="Henrissat B."/>
            <person name="Grigoriev I.V."/>
            <person name="Hibbett D.S."/>
            <person name="Martin F."/>
        </authorList>
    </citation>
    <scope>NUCLEOTIDE SEQUENCE [LARGE SCALE GENOMIC DNA]</scope>
    <source>
        <strain evidence="2">h7</strain>
    </source>
</reference>
<evidence type="ECO:0000313" key="1">
    <source>
        <dbReference type="EMBL" id="KIM44121.1"/>
    </source>
</evidence>
<reference evidence="1 2" key="1">
    <citation type="submission" date="2014-04" db="EMBL/GenBank/DDBJ databases">
        <authorList>
            <consortium name="DOE Joint Genome Institute"/>
            <person name="Kuo A."/>
            <person name="Gay G."/>
            <person name="Dore J."/>
            <person name="Kohler A."/>
            <person name="Nagy L.G."/>
            <person name="Floudas D."/>
            <person name="Copeland A."/>
            <person name="Barry K.W."/>
            <person name="Cichocki N."/>
            <person name="Veneault-Fourrey C."/>
            <person name="LaButti K."/>
            <person name="Lindquist E.A."/>
            <person name="Lipzen A."/>
            <person name="Lundell T."/>
            <person name="Morin E."/>
            <person name="Murat C."/>
            <person name="Sun H."/>
            <person name="Tunlid A."/>
            <person name="Henrissat B."/>
            <person name="Grigoriev I.V."/>
            <person name="Hibbett D.S."/>
            <person name="Martin F."/>
            <person name="Nordberg H.P."/>
            <person name="Cantor M.N."/>
            <person name="Hua S.X."/>
        </authorList>
    </citation>
    <scope>NUCLEOTIDE SEQUENCE [LARGE SCALE GENOMIC DNA]</scope>
    <source>
        <strain evidence="2">h7</strain>
    </source>
</reference>
<sequence>MIPRKSLSFLSHEQPSVLLLPCDIYSRSQATMPEFCSRSRAKHFKLDFSNPALFPRCCYLAPGILIDQLKLIVVIIT</sequence>